<dbReference type="InterPro" id="IPR006527">
    <property type="entry name" value="F-box-assoc_dom_typ1"/>
</dbReference>
<gene>
    <name evidence="2" type="ORF">COLO4_18785</name>
</gene>
<evidence type="ECO:0000259" key="1">
    <source>
        <dbReference type="Pfam" id="PF07734"/>
    </source>
</evidence>
<dbReference type="Proteomes" id="UP000187203">
    <property type="component" value="Unassembled WGS sequence"/>
</dbReference>
<dbReference type="InterPro" id="IPR017451">
    <property type="entry name" value="F-box-assoc_interact_dom"/>
</dbReference>
<dbReference type="NCBIfam" id="TIGR01640">
    <property type="entry name" value="F_box_assoc_1"/>
    <property type="match status" value="1"/>
</dbReference>
<sequence length="167" mass="18478">MKSSDILTDLPVKFPIIGSCNGLIASETNNGDGFVIFNPTTKEIRKVPPPEHIPPGHDNPNLVNNGFGYDPVSDDYKLVIMFPPFGVLEENGVVVSLTKIYSLKAGCWGTSSFHETPYFPTFFRTSNDLYWITCSSEDARLVAFDLTCERYRDVRCCSAINAGSTLL</sequence>
<evidence type="ECO:0000313" key="3">
    <source>
        <dbReference type="Proteomes" id="UP000187203"/>
    </source>
</evidence>
<protein>
    <recommendedName>
        <fullName evidence="1">F-box associated beta-propeller type 1 domain-containing protein</fullName>
    </recommendedName>
</protein>
<dbReference type="OrthoDB" id="1752062at2759"/>
<keyword evidence="3" id="KW-1185">Reference proteome</keyword>
<reference evidence="3" key="1">
    <citation type="submission" date="2013-09" db="EMBL/GenBank/DDBJ databases">
        <title>Corchorus olitorius genome sequencing.</title>
        <authorList>
            <person name="Alam M."/>
            <person name="Haque M.S."/>
            <person name="Islam M.S."/>
            <person name="Emdad E.M."/>
            <person name="Islam M.M."/>
            <person name="Ahmed B."/>
            <person name="Halim A."/>
            <person name="Hossen Q.M.M."/>
            <person name="Hossain M.Z."/>
            <person name="Ahmed R."/>
            <person name="Khan M.M."/>
            <person name="Islam R."/>
            <person name="Rashid M.M."/>
            <person name="Khan S.A."/>
            <person name="Rahman M.S."/>
            <person name="Alam M."/>
            <person name="Yahiya A.S."/>
            <person name="Khan M.S."/>
            <person name="Azam M.S."/>
            <person name="Haque T."/>
            <person name="Lashkar M.Z.H."/>
            <person name="Akhand A.I."/>
            <person name="Morshed G."/>
            <person name="Roy S."/>
            <person name="Uddin K.S."/>
            <person name="Rabeya T."/>
            <person name="Hossain A.S."/>
            <person name="Chowdhury A."/>
            <person name="Snigdha A.R."/>
            <person name="Mortoza M.S."/>
            <person name="Matin S.A."/>
            <person name="Hoque S.M.E."/>
            <person name="Islam M.K."/>
            <person name="Roy D.K."/>
            <person name="Haider R."/>
            <person name="Moosa M.M."/>
            <person name="Elias S.M."/>
            <person name="Hasan A.M."/>
            <person name="Jahan S."/>
            <person name="Shafiuddin M."/>
            <person name="Mahmood N."/>
            <person name="Shommy N.S."/>
        </authorList>
    </citation>
    <scope>NUCLEOTIDE SEQUENCE [LARGE SCALE GENOMIC DNA]</scope>
    <source>
        <strain evidence="3">cv. O-4</strain>
    </source>
</reference>
<dbReference type="STRING" id="93759.A0A1R3J7S2"/>
<dbReference type="InterPro" id="IPR050796">
    <property type="entry name" value="SCF_F-box_component"/>
</dbReference>
<accession>A0A1R3J7S2</accession>
<dbReference type="AlphaFoldDB" id="A0A1R3J7S2"/>
<comment type="caution">
    <text evidence="2">The sequence shown here is derived from an EMBL/GenBank/DDBJ whole genome shotgun (WGS) entry which is preliminary data.</text>
</comment>
<dbReference type="PANTHER" id="PTHR31672:SF13">
    <property type="entry name" value="F-BOX PROTEIN CPR30-LIKE"/>
    <property type="match status" value="1"/>
</dbReference>
<organism evidence="2 3">
    <name type="scientific">Corchorus olitorius</name>
    <dbReference type="NCBI Taxonomy" id="93759"/>
    <lineage>
        <taxon>Eukaryota</taxon>
        <taxon>Viridiplantae</taxon>
        <taxon>Streptophyta</taxon>
        <taxon>Embryophyta</taxon>
        <taxon>Tracheophyta</taxon>
        <taxon>Spermatophyta</taxon>
        <taxon>Magnoliopsida</taxon>
        <taxon>eudicotyledons</taxon>
        <taxon>Gunneridae</taxon>
        <taxon>Pentapetalae</taxon>
        <taxon>rosids</taxon>
        <taxon>malvids</taxon>
        <taxon>Malvales</taxon>
        <taxon>Malvaceae</taxon>
        <taxon>Grewioideae</taxon>
        <taxon>Apeibeae</taxon>
        <taxon>Corchorus</taxon>
    </lineage>
</organism>
<dbReference type="EMBL" id="AWUE01016503">
    <property type="protein sequence ID" value="OMO90903.1"/>
    <property type="molecule type" value="Genomic_DNA"/>
</dbReference>
<proteinExistence type="predicted"/>
<evidence type="ECO:0000313" key="2">
    <source>
        <dbReference type="EMBL" id="OMO90903.1"/>
    </source>
</evidence>
<name>A0A1R3J7S2_9ROSI</name>
<dbReference type="PANTHER" id="PTHR31672">
    <property type="entry name" value="BNACNNG10540D PROTEIN"/>
    <property type="match status" value="1"/>
</dbReference>
<dbReference type="Pfam" id="PF07734">
    <property type="entry name" value="FBA_1"/>
    <property type="match status" value="1"/>
</dbReference>
<feature type="domain" description="F-box associated beta-propeller type 1" evidence="1">
    <location>
        <begin position="11"/>
        <end position="157"/>
    </location>
</feature>